<proteinExistence type="predicted"/>
<accession>A0A9N9I547</accession>
<name>A0A9N9I547_FUNMO</name>
<dbReference type="AlphaFoldDB" id="A0A9N9I547"/>
<keyword evidence="2" id="KW-1185">Reference proteome</keyword>
<evidence type="ECO:0000313" key="1">
    <source>
        <dbReference type="EMBL" id="CAG8720854.1"/>
    </source>
</evidence>
<reference evidence="1" key="1">
    <citation type="submission" date="2021-06" db="EMBL/GenBank/DDBJ databases">
        <authorList>
            <person name="Kallberg Y."/>
            <person name="Tangrot J."/>
            <person name="Rosling A."/>
        </authorList>
    </citation>
    <scope>NUCLEOTIDE SEQUENCE</scope>
    <source>
        <strain evidence="1">87-6 pot B 2015</strain>
    </source>
</reference>
<dbReference type="Proteomes" id="UP000789375">
    <property type="component" value="Unassembled WGS sequence"/>
</dbReference>
<feature type="non-terminal residue" evidence="1">
    <location>
        <position position="105"/>
    </location>
</feature>
<gene>
    <name evidence="1" type="ORF">FMOSSE_LOCUS14984</name>
</gene>
<evidence type="ECO:0000313" key="2">
    <source>
        <dbReference type="Proteomes" id="UP000789375"/>
    </source>
</evidence>
<dbReference type="EMBL" id="CAJVPP010013395">
    <property type="protein sequence ID" value="CAG8720854.1"/>
    <property type="molecule type" value="Genomic_DNA"/>
</dbReference>
<sequence>SGKVSLPSLIDPSLYLLELFTFSSSDVINFQKNIRAYNSFLACSSFSANINESFQDQRPLLLSKDQKSDFVQFYIYDTDHKNSNKLHIMYNINAKILQSLQIILN</sequence>
<protein>
    <submittedName>
        <fullName evidence="1">13235_t:CDS:1</fullName>
    </submittedName>
</protein>
<dbReference type="PANTHER" id="PTHR45786:SF74">
    <property type="entry name" value="ATP-DEPENDENT DNA HELICASE"/>
    <property type="match status" value="1"/>
</dbReference>
<comment type="caution">
    <text evidence="1">The sequence shown here is derived from an EMBL/GenBank/DDBJ whole genome shotgun (WGS) entry which is preliminary data.</text>
</comment>
<organism evidence="1 2">
    <name type="scientific">Funneliformis mosseae</name>
    <name type="common">Endomycorrhizal fungus</name>
    <name type="synonym">Glomus mosseae</name>
    <dbReference type="NCBI Taxonomy" id="27381"/>
    <lineage>
        <taxon>Eukaryota</taxon>
        <taxon>Fungi</taxon>
        <taxon>Fungi incertae sedis</taxon>
        <taxon>Mucoromycota</taxon>
        <taxon>Glomeromycotina</taxon>
        <taxon>Glomeromycetes</taxon>
        <taxon>Glomerales</taxon>
        <taxon>Glomeraceae</taxon>
        <taxon>Funneliformis</taxon>
    </lineage>
</organism>
<dbReference type="PANTHER" id="PTHR45786">
    <property type="entry name" value="DNA BINDING PROTEIN-LIKE"/>
    <property type="match status" value="1"/>
</dbReference>